<name>A0A841BVI0_9ACTN</name>
<feature type="transmembrane region" description="Helical" evidence="1">
    <location>
        <begin position="504"/>
        <end position="524"/>
    </location>
</feature>
<keyword evidence="1" id="KW-0472">Membrane</keyword>
<accession>A0A841BVI0</accession>
<sequence>MTVHAGPGLGHTDGDGRVPVVDLRHDYADLLTFAHFNDYVRDRAVATMHPDRIGDGLDLSRLVIIDDAGSLFDHSAALAMILNSAAVKQVICVAIGMAVPAEQIAVVVPSILRTELTAVLWVGDKQGISWIPGSGPDTIIRPTAAPIGGGDPVPLRDLIEALTAPEVFSQVMVRVGQAPTQVAVPGVRLVSSRLDESVLTLVQTRVLTELTSGAVRLAADPDGAAADAELTAVLKNFVPPDPTVPGGRLGAARSAAATAITEVEQLIRRSGRPWGLLSSRRGTTMPMLFRQAVTALENYRLTLAAVFLAADAGTDEQRRTKLRAEGIVLADAPVTQPSAIPDVRRLVQLSVESGRPIEQTVRQLYDAATWLLPMGSAARVPQTEQACPPAAMKRLAGPPPMPAGFGNPVVLLLTLIAPLLAGVWAPASMVTTPLAVLLLVLGAVAVRRKRFSLGQTSASLGADILTVAAVAAVAALGAAVALVLSATDLVSVPEDMRNSLPEGVAWALVGTGLLLALLTPLLWWSLLVRAWRRELPVHDLRGAESRLDAVWREASAEWVLTDARHQASDTVRALASSLDATSGAMTAHAQQLSQDVSAQDTLASPEAELTGVTIGAVGAVVRHDLTGLVLMVMTDRWAEARDHYLDGMADRADRQARERLAEYHAYVGRWGIQDPPPGWLVRSEREQLTLAWWRDVSHLRQAVAVSRPVRQLCSDSQVQMLSREVSTASGTLRFAPRTARMALTDNLGEPVERSRSFGEGDVIWTESGTAAGVLNIVPLRAGVSYAQLEEAGGQGERRDIA</sequence>
<evidence type="ECO:0000313" key="2">
    <source>
        <dbReference type="EMBL" id="MBB5873097.1"/>
    </source>
</evidence>
<dbReference type="Proteomes" id="UP000587527">
    <property type="component" value="Unassembled WGS sequence"/>
</dbReference>
<organism evidence="2 3">
    <name type="scientific">Allocatelliglobosispora scoriae</name>
    <dbReference type="NCBI Taxonomy" id="643052"/>
    <lineage>
        <taxon>Bacteria</taxon>
        <taxon>Bacillati</taxon>
        <taxon>Actinomycetota</taxon>
        <taxon>Actinomycetes</taxon>
        <taxon>Micromonosporales</taxon>
        <taxon>Micromonosporaceae</taxon>
        <taxon>Allocatelliglobosispora</taxon>
    </lineage>
</organism>
<evidence type="ECO:0000313" key="3">
    <source>
        <dbReference type="Proteomes" id="UP000587527"/>
    </source>
</evidence>
<feature type="transmembrane region" description="Helical" evidence="1">
    <location>
        <begin position="427"/>
        <end position="446"/>
    </location>
</feature>
<dbReference type="AlphaFoldDB" id="A0A841BVI0"/>
<keyword evidence="3" id="KW-1185">Reference proteome</keyword>
<evidence type="ECO:0000256" key="1">
    <source>
        <dbReference type="SAM" id="Phobius"/>
    </source>
</evidence>
<dbReference type="RefSeq" id="WP_184843742.1">
    <property type="nucleotide sequence ID" value="NZ_JACHMN010000003.1"/>
</dbReference>
<keyword evidence="1" id="KW-1133">Transmembrane helix</keyword>
<gene>
    <name evidence="2" type="ORF">F4553_006531</name>
</gene>
<comment type="caution">
    <text evidence="2">The sequence shown here is derived from an EMBL/GenBank/DDBJ whole genome shotgun (WGS) entry which is preliminary data.</text>
</comment>
<dbReference type="EMBL" id="JACHMN010000003">
    <property type="protein sequence ID" value="MBB5873097.1"/>
    <property type="molecule type" value="Genomic_DNA"/>
</dbReference>
<reference evidence="2 3" key="1">
    <citation type="submission" date="2020-08" db="EMBL/GenBank/DDBJ databases">
        <title>Sequencing the genomes of 1000 actinobacteria strains.</title>
        <authorList>
            <person name="Klenk H.-P."/>
        </authorList>
    </citation>
    <scope>NUCLEOTIDE SEQUENCE [LARGE SCALE GENOMIC DNA]</scope>
    <source>
        <strain evidence="2 3">DSM 45362</strain>
    </source>
</reference>
<keyword evidence="1" id="KW-0812">Transmembrane</keyword>
<protein>
    <submittedName>
        <fullName evidence="2">Uncharacterized protein</fullName>
    </submittedName>
</protein>
<proteinExistence type="predicted"/>
<feature type="transmembrane region" description="Helical" evidence="1">
    <location>
        <begin position="458"/>
        <end position="484"/>
    </location>
</feature>